<protein>
    <submittedName>
        <fullName evidence="1">Uncharacterized protein</fullName>
    </submittedName>
</protein>
<reference evidence="1" key="1">
    <citation type="submission" date="2019-08" db="EMBL/GenBank/DDBJ databases">
        <authorList>
            <person name="Kucharzyk K."/>
            <person name="Murdoch R.W."/>
            <person name="Higgins S."/>
            <person name="Loffler F."/>
        </authorList>
    </citation>
    <scope>NUCLEOTIDE SEQUENCE</scope>
</reference>
<dbReference type="AlphaFoldDB" id="A0A645BGS6"/>
<dbReference type="EMBL" id="VSSQ01020021">
    <property type="protein sequence ID" value="MPM64567.1"/>
    <property type="molecule type" value="Genomic_DNA"/>
</dbReference>
<dbReference type="AntiFam" id="ANF00205">
    <property type="entry name" value="Shadow ORF (opposite nemA)"/>
</dbReference>
<evidence type="ECO:0000313" key="1">
    <source>
        <dbReference type="EMBL" id="MPM64567.1"/>
    </source>
</evidence>
<gene>
    <name evidence="1" type="ORF">SDC9_111454</name>
</gene>
<comment type="caution">
    <text evidence="1">The sequence shown here is derived from an EMBL/GenBank/DDBJ whole genome shotgun (WGS) entry which is preliminary data.</text>
</comment>
<name>A0A645BGS6_9ZZZZ</name>
<sequence>MFEYRLDLCSILHVAASWIEHGGEHAGGGGGVVEGGGGDVDNVHLPVQQLGKLHRLLDGDAAGNFLLAAQAEFHDQPFAAPGADMVHDHQREAGLVLDSAAILVGAVVVQVGEELADQPAVAAVDIHDVHARELREIRGLGIGVGDGVHHGLVHLDDGVAVEIRLHGAGADNIAVGGEIGAAGPAAGVGQLDGGQRTPLMNGIDGLNQAGQYRGVVQMGHGGVGVIRGGVNPRLTNGYDARSALGHRVVHLKGLPGVERSIPAG</sequence>
<proteinExistence type="predicted"/>
<organism evidence="1">
    <name type="scientific">bioreactor metagenome</name>
    <dbReference type="NCBI Taxonomy" id="1076179"/>
    <lineage>
        <taxon>unclassified sequences</taxon>
        <taxon>metagenomes</taxon>
        <taxon>ecological metagenomes</taxon>
    </lineage>
</organism>
<accession>A0A645BGS6</accession>